<protein>
    <submittedName>
        <fullName evidence="1">6034_t:CDS:1</fullName>
    </submittedName>
</protein>
<comment type="caution">
    <text evidence="1">The sequence shown here is derived from an EMBL/GenBank/DDBJ whole genome shotgun (WGS) entry which is preliminary data.</text>
</comment>
<keyword evidence="2" id="KW-1185">Reference proteome</keyword>
<dbReference type="Proteomes" id="UP001153678">
    <property type="component" value="Unassembled WGS sequence"/>
</dbReference>
<organism evidence="1 2">
    <name type="scientific">Funneliformis geosporum</name>
    <dbReference type="NCBI Taxonomy" id="1117311"/>
    <lineage>
        <taxon>Eukaryota</taxon>
        <taxon>Fungi</taxon>
        <taxon>Fungi incertae sedis</taxon>
        <taxon>Mucoromycota</taxon>
        <taxon>Glomeromycotina</taxon>
        <taxon>Glomeromycetes</taxon>
        <taxon>Glomerales</taxon>
        <taxon>Glomeraceae</taxon>
        <taxon>Funneliformis</taxon>
    </lineage>
</organism>
<dbReference type="EMBL" id="CAMKVN010017270">
    <property type="protein sequence ID" value="CAI2197874.1"/>
    <property type="molecule type" value="Genomic_DNA"/>
</dbReference>
<evidence type="ECO:0000313" key="2">
    <source>
        <dbReference type="Proteomes" id="UP001153678"/>
    </source>
</evidence>
<evidence type="ECO:0000313" key="1">
    <source>
        <dbReference type="EMBL" id="CAI2197874.1"/>
    </source>
</evidence>
<feature type="non-terminal residue" evidence="1">
    <location>
        <position position="1"/>
    </location>
</feature>
<dbReference type="AlphaFoldDB" id="A0A9W4T8Y9"/>
<name>A0A9W4T8Y9_9GLOM</name>
<reference evidence="1" key="1">
    <citation type="submission" date="2022-08" db="EMBL/GenBank/DDBJ databases">
        <authorList>
            <person name="Kallberg Y."/>
            <person name="Tangrot J."/>
            <person name="Rosling A."/>
        </authorList>
    </citation>
    <scope>NUCLEOTIDE SEQUENCE</scope>
    <source>
        <strain evidence="1">Wild A</strain>
    </source>
</reference>
<accession>A0A9W4T8Y9</accession>
<sequence>VEYFKVRNLRTDNYETLQLQGLKQNVFQNIDKITSMEYNFPDKNNLEAFDALTPNYNRCSHY</sequence>
<proteinExistence type="predicted"/>
<gene>
    <name evidence="1" type="ORF">FWILDA_LOCUS18293</name>
</gene>